<protein>
    <recommendedName>
        <fullName evidence="4 13">Tetraacyldisaccharide 4'-kinase</fullName>
        <ecNumber evidence="3 13">2.7.1.130</ecNumber>
    </recommendedName>
    <alternativeName>
        <fullName evidence="12 13">Lipid A 4'-kinase</fullName>
    </alternativeName>
</protein>
<comment type="similarity">
    <text evidence="13">Belongs to the LpxK family.</text>
</comment>
<keyword evidence="5 13" id="KW-0444">Lipid biosynthesis</keyword>
<dbReference type="HAMAP" id="MF_00409">
    <property type="entry name" value="LpxK"/>
    <property type="match status" value="1"/>
</dbReference>
<evidence type="ECO:0000256" key="2">
    <source>
        <dbReference type="ARBA" id="ARBA00004870"/>
    </source>
</evidence>
<organism evidence="14 15">
    <name type="scientific">Chryseolinea lacunae</name>
    <dbReference type="NCBI Taxonomy" id="2801331"/>
    <lineage>
        <taxon>Bacteria</taxon>
        <taxon>Pseudomonadati</taxon>
        <taxon>Bacteroidota</taxon>
        <taxon>Cytophagia</taxon>
        <taxon>Cytophagales</taxon>
        <taxon>Fulvivirgaceae</taxon>
        <taxon>Chryseolinea</taxon>
    </lineage>
</organism>
<feature type="binding site" evidence="13">
    <location>
        <begin position="37"/>
        <end position="44"/>
    </location>
    <ligand>
        <name>ATP</name>
        <dbReference type="ChEBI" id="CHEBI:30616"/>
    </ligand>
</feature>
<dbReference type="Proteomes" id="UP000613030">
    <property type="component" value="Unassembled WGS sequence"/>
</dbReference>
<keyword evidence="7 13" id="KW-0808">Transferase</keyword>
<dbReference type="PANTHER" id="PTHR42724">
    <property type="entry name" value="TETRAACYLDISACCHARIDE 4'-KINASE"/>
    <property type="match status" value="1"/>
</dbReference>
<keyword evidence="6 13" id="KW-0441">Lipid A biosynthesis</keyword>
<evidence type="ECO:0000256" key="10">
    <source>
        <dbReference type="ARBA" id="ARBA00022840"/>
    </source>
</evidence>
<evidence type="ECO:0000256" key="11">
    <source>
        <dbReference type="ARBA" id="ARBA00023098"/>
    </source>
</evidence>
<sequence>MAVLYNMITGIRNRLYDRGFKPSVGFELPVINVGNLTVGGTGKTPMIEYLIRLLNPTRRVATLSRGYGRETKGFRFASPTETAATLGDEPLQFFQKYGDRITVAVGEERALAIPLILNEHSDTDVILLDDAFQHRQVRPSLNILLSDYHRPFFEDLLLPAGRLRESRNGAARADLVIVTKCPSEISDDTMMEMEQQVRRYVQKPVFFTRIRYGSPQPFDGVKPDALHDKIILITGIGNPRPFEQYLEQQYTVVRHFDLDDHHHYTEADIQHFRLALREHPDACFVMTEKDKVKLADPALAPAMQNLPMFYLPIEVEFIKNGQDFDEIVLNSLKRV</sequence>
<comment type="catalytic activity">
    <reaction evidence="13">
        <text>a lipid A disaccharide + ATP = a lipid IVA + ADP + H(+)</text>
        <dbReference type="Rhea" id="RHEA:67840"/>
        <dbReference type="ChEBI" id="CHEBI:15378"/>
        <dbReference type="ChEBI" id="CHEBI:30616"/>
        <dbReference type="ChEBI" id="CHEBI:176343"/>
        <dbReference type="ChEBI" id="CHEBI:176425"/>
        <dbReference type="ChEBI" id="CHEBI:456216"/>
        <dbReference type="EC" id="2.7.1.130"/>
    </reaction>
</comment>
<evidence type="ECO:0000256" key="13">
    <source>
        <dbReference type="HAMAP-Rule" id="MF_00409"/>
    </source>
</evidence>
<comment type="pathway">
    <text evidence="2 13">Glycolipid biosynthesis; lipid IV(A) biosynthesis; lipid IV(A) from (3R)-3-hydroxytetradecanoyl-[acyl-carrier-protein] and UDP-N-acetyl-alpha-D-glucosamine: step 6/6.</text>
</comment>
<comment type="caution">
    <text evidence="14">The sequence shown here is derived from an EMBL/GenBank/DDBJ whole genome shotgun (WGS) entry which is preliminary data.</text>
</comment>
<evidence type="ECO:0000256" key="9">
    <source>
        <dbReference type="ARBA" id="ARBA00022777"/>
    </source>
</evidence>
<evidence type="ECO:0000256" key="6">
    <source>
        <dbReference type="ARBA" id="ARBA00022556"/>
    </source>
</evidence>
<keyword evidence="9 13" id="KW-0418">Kinase</keyword>
<proteinExistence type="inferred from homology"/>
<comment type="function">
    <text evidence="1 13">Transfers the gamma-phosphate of ATP to the 4'-position of a tetraacyldisaccharide 1-phosphate intermediate (termed DS-1-P) to form tetraacyldisaccharide 1,4'-bis-phosphate (lipid IVA).</text>
</comment>
<dbReference type="SUPFAM" id="SSF52540">
    <property type="entry name" value="P-loop containing nucleoside triphosphate hydrolases"/>
    <property type="match status" value="1"/>
</dbReference>
<accession>A0ABS1KZK3</accession>
<evidence type="ECO:0000313" key="14">
    <source>
        <dbReference type="EMBL" id="MBL0743736.1"/>
    </source>
</evidence>
<keyword evidence="10 13" id="KW-0067">ATP-binding</keyword>
<gene>
    <name evidence="13 14" type="primary">lpxK</name>
    <name evidence="14" type="ORF">JI741_21075</name>
</gene>
<dbReference type="Pfam" id="PF02606">
    <property type="entry name" value="LpxK"/>
    <property type="match status" value="1"/>
</dbReference>
<dbReference type="InterPro" id="IPR027417">
    <property type="entry name" value="P-loop_NTPase"/>
</dbReference>
<dbReference type="NCBIfam" id="TIGR00682">
    <property type="entry name" value="lpxK"/>
    <property type="match status" value="1"/>
</dbReference>
<evidence type="ECO:0000256" key="12">
    <source>
        <dbReference type="ARBA" id="ARBA00029757"/>
    </source>
</evidence>
<evidence type="ECO:0000256" key="7">
    <source>
        <dbReference type="ARBA" id="ARBA00022679"/>
    </source>
</evidence>
<evidence type="ECO:0000256" key="8">
    <source>
        <dbReference type="ARBA" id="ARBA00022741"/>
    </source>
</evidence>
<evidence type="ECO:0000256" key="5">
    <source>
        <dbReference type="ARBA" id="ARBA00022516"/>
    </source>
</evidence>
<keyword evidence="15" id="KW-1185">Reference proteome</keyword>
<evidence type="ECO:0000313" key="15">
    <source>
        <dbReference type="Proteomes" id="UP000613030"/>
    </source>
</evidence>
<dbReference type="InterPro" id="IPR003758">
    <property type="entry name" value="LpxK"/>
</dbReference>
<dbReference type="PANTHER" id="PTHR42724:SF1">
    <property type="entry name" value="TETRAACYLDISACCHARIDE 4'-KINASE, MITOCHONDRIAL-RELATED"/>
    <property type="match status" value="1"/>
</dbReference>
<keyword evidence="11 13" id="KW-0443">Lipid metabolism</keyword>
<reference evidence="14 15" key="1">
    <citation type="submission" date="2021-01" db="EMBL/GenBank/DDBJ databases">
        <title>Chryseolinea sp. Jin1 Genome sequencing and assembly.</title>
        <authorList>
            <person name="Kim I."/>
        </authorList>
    </citation>
    <scope>NUCLEOTIDE SEQUENCE [LARGE SCALE GENOMIC DNA]</scope>
    <source>
        <strain evidence="14 15">Jin1</strain>
    </source>
</reference>
<dbReference type="EC" id="2.7.1.130" evidence="3 13"/>
<dbReference type="EMBL" id="JAERRB010000008">
    <property type="protein sequence ID" value="MBL0743736.1"/>
    <property type="molecule type" value="Genomic_DNA"/>
</dbReference>
<evidence type="ECO:0000256" key="4">
    <source>
        <dbReference type="ARBA" id="ARBA00016436"/>
    </source>
</evidence>
<evidence type="ECO:0000256" key="1">
    <source>
        <dbReference type="ARBA" id="ARBA00002274"/>
    </source>
</evidence>
<name>A0ABS1KZK3_9BACT</name>
<evidence type="ECO:0000256" key="3">
    <source>
        <dbReference type="ARBA" id="ARBA00012071"/>
    </source>
</evidence>
<dbReference type="GO" id="GO:0009029">
    <property type="term" value="F:lipid-A 4'-kinase activity"/>
    <property type="evidence" value="ECO:0007669"/>
    <property type="project" value="UniProtKB-EC"/>
</dbReference>
<keyword evidence="8 13" id="KW-0547">Nucleotide-binding</keyword>